<evidence type="ECO:0000256" key="1">
    <source>
        <dbReference type="SAM" id="MobiDB-lite"/>
    </source>
</evidence>
<comment type="caution">
    <text evidence="2">The sequence shown here is derived from an EMBL/GenBank/DDBJ whole genome shotgun (WGS) entry which is preliminary data.</text>
</comment>
<dbReference type="Proteomes" id="UP000194267">
    <property type="component" value="Unassembled WGS sequence"/>
</dbReference>
<name>A0A1Y2T5D2_SYMTR</name>
<protein>
    <submittedName>
        <fullName evidence="2">Uncharacterized protein</fullName>
    </submittedName>
</protein>
<sequence>MGPRAGLRVDELQPPGGGLGHRGADVRHPVGHVVQPLPPPLDVPGDGPVRSRRLQEFHPGVAGGEESHPHFLGRHLLDALKMQPQPVPVQRDLLLQVADGYADVIDLHHHSTSPFL</sequence>
<evidence type="ECO:0000313" key="2">
    <source>
        <dbReference type="EMBL" id="OTA40877.1"/>
    </source>
</evidence>
<proteinExistence type="predicted"/>
<organism evidence="2 3">
    <name type="scientific">Symbiobacterium thermophilum</name>
    <dbReference type="NCBI Taxonomy" id="2734"/>
    <lineage>
        <taxon>Bacteria</taxon>
        <taxon>Bacillati</taxon>
        <taxon>Bacillota</taxon>
        <taxon>Clostridia</taxon>
        <taxon>Eubacteriales</taxon>
        <taxon>Symbiobacteriaceae</taxon>
        <taxon>Symbiobacterium</taxon>
    </lineage>
</organism>
<dbReference type="EMBL" id="LWLV01001068">
    <property type="protein sequence ID" value="OTA40877.1"/>
    <property type="molecule type" value="Genomic_DNA"/>
</dbReference>
<accession>A0A1Y2T5D2</accession>
<dbReference type="AlphaFoldDB" id="A0A1Y2T5D2"/>
<reference evidence="3" key="1">
    <citation type="submission" date="2016-04" db="EMBL/GenBank/DDBJ databases">
        <authorList>
            <person name="Antunes L.P."/>
            <person name="Martins L.F."/>
            <person name="Pereira R.V."/>
            <person name="Thomas A.M."/>
            <person name="Barbosa D."/>
            <person name="Nascimento L."/>
            <person name="Silva G.M."/>
            <person name="Condomitti G.W."/>
            <person name="Digiampietri L.A."/>
            <person name="Lombardi K.C."/>
            <person name="Ramos P.L."/>
            <person name="Quaggio R.B."/>
            <person name="Oliveira J.C."/>
            <person name="Pascon R.C."/>
            <person name="Cruz J.B."/>
            <person name="Silva A.M."/>
            <person name="Setubal J.C."/>
        </authorList>
    </citation>
    <scope>NUCLEOTIDE SEQUENCE [LARGE SCALE GENOMIC DNA]</scope>
</reference>
<gene>
    <name evidence="2" type="ORF">A6D92_12315</name>
</gene>
<feature type="region of interest" description="Disordered" evidence="1">
    <location>
        <begin position="1"/>
        <end position="30"/>
    </location>
</feature>
<evidence type="ECO:0000313" key="3">
    <source>
        <dbReference type="Proteomes" id="UP000194267"/>
    </source>
</evidence>